<evidence type="ECO:0000259" key="5">
    <source>
        <dbReference type="PROSITE" id="PS50931"/>
    </source>
</evidence>
<protein>
    <submittedName>
        <fullName evidence="6">LysR family transcriptional regulator</fullName>
    </submittedName>
</protein>
<dbReference type="GO" id="GO:0043565">
    <property type="term" value="F:sequence-specific DNA binding"/>
    <property type="evidence" value="ECO:0007669"/>
    <property type="project" value="TreeGrafter"/>
</dbReference>
<evidence type="ECO:0000256" key="2">
    <source>
        <dbReference type="ARBA" id="ARBA00023015"/>
    </source>
</evidence>
<keyword evidence="3" id="KW-0238">DNA-binding</keyword>
<dbReference type="Gene3D" id="1.10.10.10">
    <property type="entry name" value="Winged helix-like DNA-binding domain superfamily/Winged helix DNA-binding domain"/>
    <property type="match status" value="1"/>
</dbReference>
<dbReference type="PANTHER" id="PTHR30537:SF5">
    <property type="entry name" value="HTH-TYPE TRANSCRIPTIONAL ACTIVATOR TTDR-RELATED"/>
    <property type="match status" value="1"/>
</dbReference>
<gene>
    <name evidence="6" type="ORF">EKH80_04115</name>
</gene>
<dbReference type="Proteomes" id="UP000274358">
    <property type="component" value="Unassembled WGS sequence"/>
</dbReference>
<reference evidence="6 7" key="1">
    <citation type="submission" date="2018-12" db="EMBL/GenBank/DDBJ databases">
        <title>Dyella dinghuensis sp. nov. DHOA06 and Dyella choica sp. nov. 4M-K27, isolated from forest soil.</title>
        <authorList>
            <person name="Qiu L.-H."/>
            <person name="Gao Z.-H."/>
        </authorList>
    </citation>
    <scope>NUCLEOTIDE SEQUENCE [LARGE SCALE GENOMIC DNA]</scope>
    <source>
        <strain evidence="6 7">4M-K27</strain>
    </source>
</reference>
<evidence type="ECO:0000313" key="6">
    <source>
        <dbReference type="EMBL" id="RUL78990.1"/>
    </source>
</evidence>
<dbReference type="InterPro" id="IPR058163">
    <property type="entry name" value="LysR-type_TF_proteobact-type"/>
</dbReference>
<evidence type="ECO:0000313" key="7">
    <source>
        <dbReference type="Proteomes" id="UP000274358"/>
    </source>
</evidence>
<dbReference type="RefSeq" id="WP_126683447.1">
    <property type="nucleotide sequence ID" value="NZ_RYYV01000002.1"/>
</dbReference>
<evidence type="ECO:0000256" key="4">
    <source>
        <dbReference type="ARBA" id="ARBA00023163"/>
    </source>
</evidence>
<dbReference type="Pfam" id="PF03466">
    <property type="entry name" value="LysR_substrate"/>
    <property type="match status" value="1"/>
</dbReference>
<dbReference type="Pfam" id="PF00126">
    <property type="entry name" value="HTH_1"/>
    <property type="match status" value="1"/>
</dbReference>
<dbReference type="InterPro" id="IPR036390">
    <property type="entry name" value="WH_DNA-bd_sf"/>
</dbReference>
<dbReference type="GO" id="GO:0006351">
    <property type="term" value="P:DNA-templated transcription"/>
    <property type="evidence" value="ECO:0007669"/>
    <property type="project" value="TreeGrafter"/>
</dbReference>
<dbReference type="EMBL" id="RYYV01000002">
    <property type="protein sequence ID" value="RUL78990.1"/>
    <property type="molecule type" value="Genomic_DNA"/>
</dbReference>
<sequence length="303" mass="33559">MDKLLALRAFVDVAETGGFSKAARRMGVATSSVTRLLDALEESLGSALLTRTTRQVTLTDAGVAYLEHVARILDELEEADGSVTDAGGEPTGPLRVSLPVTFGRLLLGPHIASFMTSYPRVSLDLLMTDTYVDFVADRIDIAVRIGQPANQPQLIVKPLTEHHRFVVASHEYLSSHGVPSVPADLSRHECLRFSYQKGRQHWSFTDKRGTARVAVNGRLAVNSSDMLREATLSGFGVALLPEWLVDEDVRTGRLRRIFEAYSVNPSEHVTSIYAAYLPNRRHSRKVQVFIEFLRQHLSRPALA</sequence>
<dbReference type="InterPro" id="IPR036388">
    <property type="entry name" value="WH-like_DNA-bd_sf"/>
</dbReference>
<dbReference type="Gene3D" id="3.40.190.290">
    <property type="match status" value="1"/>
</dbReference>
<feature type="domain" description="HTH lysR-type" evidence="5">
    <location>
        <begin position="1"/>
        <end position="59"/>
    </location>
</feature>
<dbReference type="FunFam" id="1.10.10.10:FF:000001">
    <property type="entry name" value="LysR family transcriptional regulator"/>
    <property type="match status" value="1"/>
</dbReference>
<dbReference type="AlphaFoldDB" id="A0A3S0R5Y5"/>
<keyword evidence="7" id="KW-1185">Reference proteome</keyword>
<dbReference type="SUPFAM" id="SSF46785">
    <property type="entry name" value="Winged helix' DNA-binding domain"/>
    <property type="match status" value="1"/>
</dbReference>
<comment type="caution">
    <text evidence="6">The sequence shown here is derived from an EMBL/GenBank/DDBJ whole genome shotgun (WGS) entry which is preliminary data.</text>
</comment>
<comment type="similarity">
    <text evidence="1">Belongs to the LysR transcriptional regulatory family.</text>
</comment>
<dbReference type="OrthoDB" id="9810065at2"/>
<dbReference type="InterPro" id="IPR005119">
    <property type="entry name" value="LysR_subst-bd"/>
</dbReference>
<dbReference type="PANTHER" id="PTHR30537">
    <property type="entry name" value="HTH-TYPE TRANSCRIPTIONAL REGULATOR"/>
    <property type="match status" value="1"/>
</dbReference>
<keyword evidence="4" id="KW-0804">Transcription</keyword>
<dbReference type="InterPro" id="IPR000847">
    <property type="entry name" value="LysR_HTH_N"/>
</dbReference>
<dbReference type="SUPFAM" id="SSF53850">
    <property type="entry name" value="Periplasmic binding protein-like II"/>
    <property type="match status" value="1"/>
</dbReference>
<organism evidence="6 7">
    <name type="scientific">Dyella choica</name>
    <dbReference type="NCBI Taxonomy" id="1927959"/>
    <lineage>
        <taxon>Bacteria</taxon>
        <taxon>Pseudomonadati</taxon>
        <taxon>Pseudomonadota</taxon>
        <taxon>Gammaproteobacteria</taxon>
        <taxon>Lysobacterales</taxon>
        <taxon>Rhodanobacteraceae</taxon>
        <taxon>Dyella</taxon>
    </lineage>
</organism>
<dbReference type="FunFam" id="3.40.190.290:FF:000001">
    <property type="entry name" value="Transcriptional regulator, LysR family"/>
    <property type="match status" value="1"/>
</dbReference>
<name>A0A3S0R5Y5_9GAMM</name>
<evidence type="ECO:0000256" key="3">
    <source>
        <dbReference type="ARBA" id="ARBA00023125"/>
    </source>
</evidence>
<proteinExistence type="inferred from homology"/>
<dbReference type="CDD" id="cd08422">
    <property type="entry name" value="PBP2_CrgA_like"/>
    <property type="match status" value="1"/>
</dbReference>
<dbReference type="GO" id="GO:0003700">
    <property type="term" value="F:DNA-binding transcription factor activity"/>
    <property type="evidence" value="ECO:0007669"/>
    <property type="project" value="InterPro"/>
</dbReference>
<dbReference type="PROSITE" id="PS50931">
    <property type="entry name" value="HTH_LYSR"/>
    <property type="match status" value="1"/>
</dbReference>
<evidence type="ECO:0000256" key="1">
    <source>
        <dbReference type="ARBA" id="ARBA00009437"/>
    </source>
</evidence>
<accession>A0A3S0R5Y5</accession>
<keyword evidence="2" id="KW-0805">Transcription regulation</keyword>